<dbReference type="PANTHER" id="PTHR10063:SF0">
    <property type="entry name" value="TUBERIN"/>
    <property type="match status" value="1"/>
</dbReference>
<dbReference type="Pfam" id="PF03542">
    <property type="entry name" value="Tuberin"/>
    <property type="match status" value="1"/>
</dbReference>
<keyword evidence="5" id="KW-1185">Reference proteome</keyword>
<protein>
    <recommendedName>
        <fullName evidence="3">Rap-GAP domain-containing protein</fullName>
    </recommendedName>
</protein>
<evidence type="ECO:0000313" key="5">
    <source>
        <dbReference type="Proteomes" id="UP000019473"/>
    </source>
</evidence>
<dbReference type="InterPro" id="IPR027107">
    <property type="entry name" value="Tuberin/Ral-act_asu"/>
</dbReference>
<evidence type="ECO:0000256" key="1">
    <source>
        <dbReference type="ARBA" id="ARBA00022468"/>
    </source>
</evidence>
<dbReference type="GO" id="GO:0005634">
    <property type="term" value="C:nucleus"/>
    <property type="evidence" value="ECO:0007669"/>
    <property type="project" value="InterPro"/>
</dbReference>
<dbReference type="PROSITE" id="PS50085">
    <property type="entry name" value="RAPGAP"/>
    <property type="match status" value="1"/>
</dbReference>
<reference evidence="4 5" key="1">
    <citation type="submission" date="2013-03" db="EMBL/GenBank/DDBJ databases">
        <title>The Genome Sequence of Cladophialophora yegresii CBS 114405.</title>
        <authorList>
            <consortium name="The Broad Institute Genomics Platform"/>
            <person name="Cuomo C."/>
            <person name="de Hoog S."/>
            <person name="Gorbushina A."/>
            <person name="Walker B."/>
            <person name="Young S.K."/>
            <person name="Zeng Q."/>
            <person name="Gargeya S."/>
            <person name="Fitzgerald M."/>
            <person name="Haas B."/>
            <person name="Abouelleil A."/>
            <person name="Allen A.W."/>
            <person name="Alvarado L."/>
            <person name="Arachchi H.M."/>
            <person name="Berlin A.M."/>
            <person name="Chapman S.B."/>
            <person name="Gainer-Dewar J."/>
            <person name="Goldberg J."/>
            <person name="Griggs A."/>
            <person name="Gujja S."/>
            <person name="Hansen M."/>
            <person name="Howarth C."/>
            <person name="Imamovic A."/>
            <person name="Ireland A."/>
            <person name="Larimer J."/>
            <person name="McCowan C."/>
            <person name="Murphy C."/>
            <person name="Pearson M."/>
            <person name="Poon T.W."/>
            <person name="Priest M."/>
            <person name="Roberts A."/>
            <person name="Saif S."/>
            <person name="Shea T."/>
            <person name="Sisk P."/>
            <person name="Sykes S."/>
            <person name="Wortman J."/>
            <person name="Nusbaum C."/>
            <person name="Birren B."/>
        </authorList>
    </citation>
    <scope>NUCLEOTIDE SEQUENCE [LARGE SCALE GENOMIC DNA]</scope>
    <source>
        <strain evidence="4 5">CBS 114405</strain>
    </source>
</reference>
<dbReference type="PANTHER" id="PTHR10063">
    <property type="entry name" value="TUBERIN"/>
    <property type="match status" value="1"/>
</dbReference>
<dbReference type="eggNOG" id="KOG3687">
    <property type="taxonomic scope" value="Eukaryota"/>
</dbReference>
<dbReference type="EMBL" id="AMGW01000002">
    <property type="protein sequence ID" value="EXJ62828.1"/>
    <property type="molecule type" value="Genomic_DNA"/>
</dbReference>
<dbReference type="HOGENOM" id="CLU_003828_0_0_1"/>
<dbReference type="GeneID" id="19177867"/>
<sequence length="1420" mass="158415">MSRDNGSPKEGPAHPNTRDARRVSLWHLPVASRSSPSPDWHALSGHTPEKSLSDTTPLQLTDVIKEGLSIANSPEDARAWLVAFGDLNPGTDVSRRFVDLREDHHGDQGTTSLLSLLIQWLPTWAQKAGKARKDNKNSKSASLKEHKNLDWLLQYISDYLELGHTGFDQQELSRTVEAITALCLNASRQEDIDAGVSILYIISSHFDYPSSGLDQTLVVLCASITSLSEVPRHLLDCAKQLATGALHAGFMSTLYSFVRTPVSESPRHYLSHARGATRILQNLVDERQDGGGFVLSLQDFLEVLHPAAQQGISRFCYDILNALHAIMSSHRSQTEMTSFDFGMLLETMRLCFQATAPRNSTQEEDRQWEHHSRDRETLSKNLAQDFLRIWDRLPSSDQNTIHELFLQFPHYADQNQLTLSLNYASVKHLSSSDDNIKSQYADKIYKEIVQNQTLPSAARLRAIEILVQAGNPFDDTMAEPNTFPHEVYVSIFGGLLEQLDNECDTRVFETLLRSLDHMISNYEEAAKEKASTIRTIEKIRGHLIRDAPAGVPLSDDLAILATKVLITIFSYSIHTDVDAAVKVFEALVEAAGSRCQSRPARLVAKRLLFRIRADDAGFIYIAPGGQSHHIASALVRTRESADTFKLEPPSQRDSASSTSLSARSEAGDPLWMYPDTEDVNYPFAGRASSILNVSKTAYPQVKEGLDMNTWLMSIIQCLQADQDWETYGYTVIHAAAQLSNIALWLNSIQAVVKLRQVLCEQIVNNSFREPPSSTGLKRSDVALCMYEILVNLTPFATMRSEEIQKGFGDDMVRAFIAGIGGAWEGTSRGCIHALSLCSLEIPSSVATLYPTIIDKMSKNMTQGHLTAHILEFLIQVALLPEMHSNLNPDEIQMIFGICIQYLEKTRAQQQSPNTAPQGRVNAPSRHSGMNFRRPPYRAAMLIDIGLPQYAAALAYHNILFWFLSLRLDLRAKYVQWIVPRLVWKNGRGEEAIDEQGEVLIDMMQRTAFSDLGETSPNHDFAASEDGPVSSASWIAGLSIVTVETAGHTGKTHITKRQASGTTYAMYQQLTAPLPSHHRPGYTQIRQQEITTEVLPQHVMLQRVASAAITNLADQPLLLPQEEYVQRALEGFDRIPTVTSHKFGVLFIDEGQTNESEYLPNTSGSADFDRLLDGLGYVVSLEPPLQFKPQGLEYPRDGERTIAWRDRVEEIIYFVPTMMPTDMEDDPHCINKKAHVGNCHVNIIFNRSGLEWDMNNLKSQLNYVNIVIRPACRGRAAKDPEFLPGFYWVRVITRDDLPNISPAADPKIISAAQLAPFVRTLALNASMFCQTWNTKDDDTEFPSAWRARLQQLKRLKERVMRAADKQVLAGGGATMTSVNTPPGTSSGRKTPVPKEEIGGAKKDGSLASQLDFSSWTIDTRK</sequence>
<dbReference type="InterPro" id="IPR035974">
    <property type="entry name" value="Rap/Ran-GAP_sf"/>
</dbReference>
<feature type="region of interest" description="Disordered" evidence="2">
    <location>
        <begin position="908"/>
        <end position="929"/>
    </location>
</feature>
<accession>W9W4E0</accession>
<dbReference type="Proteomes" id="UP000019473">
    <property type="component" value="Unassembled WGS sequence"/>
</dbReference>
<dbReference type="Pfam" id="PF02145">
    <property type="entry name" value="Rap_GAP"/>
    <property type="match status" value="1"/>
</dbReference>
<gene>
    <name evidence="4" type="ORF">A1O7_03268</name>
</gene>
<evidence type="ECO:0000256" key="2">
    <source>
        <dbReference type="SAM" id="MobiDB-lite"/>
    </source>
</evidence>
<dbReference type="InterPro" id="IPR018515">
    <property type="entry name" value="Tuberin-type_domain"/>
</dbReference>
<dbReference type="GO" id="GO:0005096">
    <property type="term" value="F:GTPase activator activity"/>
    <property type="evidence" value="ECO:0007669"/>
    <property type="project" value="UniProtKB-KW"/>
</dbReference>
<dbReference type="GO" id="GO:0051056">
    <property type="term" value="P:regulation of small GTPase mediated signal transduction"/>
    <property type="evidence" value="ECO:0007669"/>
    <property type="project" value="InterPro"/>
</dbReference>
<evidence type="ECO:0000313" key="4">
    <source>
        <dbReference type="EMBL" id="EXJ62828.1"/>
    </source>
</evidence>
<organism evidence="4 5">
    <name type="scientific">Cladophialophora yegresii CBS 114405</name>
    <dbReference type="NCBI Taxonomy" id="1182544"/>
    <lineage>
        <taxon>Eukaryota</taxon>
        <taxon>Fungi</taxon>
        <taxon>Dikarya</taxon>
        <taxon>Ascomycota</taxon>
        <taxon>Pezizomycotina</taxon>
        <taxon>Eurotiomycetes</taxon>
        <taxon>Chaetothyriomycetidae</taxon>
        <taxon>Chaetothyriales</taxon>
        <taxon>Herpotrichiellaceae</taxon>
        <taxon>Cladophialophora</taxon>
    </lineage>
</organism>
<keyword evidence="1" id="KW-0343">GTPase activation</keyword>
<feature type="domain" description="Rap-GAP" evidence="3">
    <location>
        <begin position="1128"/>
        <end position="1362"/>
    </location>
</feature>
<name>W9W4E0_9EURO</name>
<feature type="compositionally biased region" description="Basic and acidic residues" evidence="2">
    <location>
        <begin position="1391"/>
        <end position="1403"/>
    </location>
</feature>
<dbReference type="Gene3D" id="3.40.50.11210">
    <property type="entry name" value="Rap/Ran-GAP"/>
    <property type="match status" value="1"/>
</dbReference>
<evidence type="ECO:0000259" key="3">
    <source>
        <dbReference type="PROSITE" id="PS50085"/>
    </source>
</evidence>
<feature type="compositionally biased region" description="Low complexity" evidence="2">
    <location>
        <begin position="651"/>
        <end position="663"/>
    </location>
</feature>
<dbReference type="RefSeq" id="XP_007755482.1">
    <property type="nucleotide sequence ID" value="XM_007757292.1"/>
</dbReference>
<dbReference type="GO" id="GO:0033596">
    <property type="term" value="C:TSC1-TSC2 complex"/>
    <property type="evidence" value="ECO:0007669"/>
    <property type="project" value="TreeGrafter"/>
</dbReference>
<comment type="caution">
    <text evidence="4">The sequence shown here is derived from an EMBL/GenBank/DDBJ whole genome shotgun (WGS) entry which is preliminary data.</text>
</comment>
<dbReference type="SUPFAM" id="SSF111347">
    <property type="entry name" value="Rap/Ran-GAP"/>
    <property type="match status" value="1"/>
</dbReference>
<proteinExistence type="predicted"/>
<feature type="compositionally biased region" description="Polar residues" evidence="2">
    <location>
        <begin position="1373"/>
        <end position="1387"/>
    </location>
</feature>
<dbReference type="GO" id="GO:0032007">
    <property type="term" value="P:negative regulation of TOR signaling"/>
    <property type="evidence" value="ECO:0007669"/>
    <property type="project" value="TreeGrafter"/>
</dbReference>
<dbReference type="InterPro" id="IPR024584">
    <property type="entry name" value="Tuberin_N"/>
</dbReference>
<dbReference type="InterPro" id="IPR000331">
    <property type="entry name" value="Rap/Ran_GAP_dom"/>
</dbReference>
<feature type="region of interest" description="Disordered" evidence="2">
    <location>
        <begin position="1"/>
        <end position="55"/>
    </location>
</feature>
<dbReference type="OrthoDB" id="19311at2759"/>
<dbReference type="Pfam" id="PF11864">
    <property type="entry name" value="DUF3384"/>
    <property type="match status" value="1"/>
</dbReference>
<feature type="region of interest" description="Disordered" evidence="2">
    <location>
        <begin position="1369"/>
        <end position="1404"/>
    </location>
</feature>
<dbReference type="VEuPathDB" id="FungiDB:A1O7_03268"/>
<feature type="region of interest" description="Disordered" evidence="2">
    <location>
        <begin position="643"/>
        <end position="663"/>
    </location>
</feature>
<dbReference type="STRING" id="1182544.W9W4E0"/>